<organism evidence="1 2">
    <name type="scientific">Carnegiea gigantea</name>
    <dbReference type="NCBI Taxonomy" id="171969"/>
    <lineage>
        <taxon>Eukaryota</taxon>
        <taxon>Viridiplantae</taxon>
        <taxon>Streptophyta</taxon>
        <taxon>Embryophyta</taxon>
        <taxon>Tracheophyta</taxon>
        <taxon>Spermatophyta</taxon>
        <taxon>Magnoliopsida</taxon>
        <taxon>eudicotyledons</taxon>
        <taxon>Gunneridae</taxon>
        <taxon>Pentapetalae</taxon>
        <taxon>Caryophyllales</taxon>
        <taxon>Cactineae</taxon>
        <taxon>Cactaceae</taxon>
        <taxon>Cactoideae</taxon>
        <taxon>Echinocereeae</taxon>
        <taxon>Carnegiea</taxon>
    </lineage>
</organism>
<dbReference type="Proteomes" id="UP001153076">
    <property type="component" value="Unassembled WGS sequence"/>
</dbReference>
<accession>A0A9Q1K7R8</accession>
<proteinExistence type="predicted"/>
<comment type="caution">
    <text evidence="1">The sequence shown here is derived from an EMBL/GenBank/DDBJ whole genome shotgun (WGS) entry which is preliminary data.</text>
</comment>
<sequence length="256" mass="28449">MAFPRSLDTKAMTEYALCLSFELVVHREAAEYYELPELPQVIFNAMLLNESEKLGVLQGRVIRQPSLSSIGALSNLSEFSKLNFAHRPDRGRVRELAHGEFPISGFPYPSSINTTSFSYIGYSSIHLYKGSGIKGRAISIPVSLVSMAFPSIYNTREMANYMRESASHLPCPLPEDFHALYPCFSLSEAEGAAANFELPKIVQATIYAMLLNEAGELGMAYDFTTEGLKSALAGRRWSTFEVWMGCVNHVLRAVKL</sequence>
<dbReference type="EMBL" id="JAKOGI010000256">
    <property type="protein sequence ID" value="KAJ8438368.1"/>
    <property type="molecule type" value="Genomic_DNA"/>
</dbReference>
<evidence type="ECO:0000313" key="2">
    <source>
        <dbReference type="Proteomes" id="UP001153076"/>
    </source>
</evidence>
<gene>
    <name evidence="1" type="ORF">Cgig2_027353</name>
</gene>
<protein>
    <submittedName>
        <fullName evidence="1">Uncharacterized protein</fullName>
    </submittedName>
</protein>
<dbReference type="AlphaFoldDB" id="A0A9Q1K7R8"/>
<evidence type="ECO:0000313" key="1">
    <source>
        <dbReference type="EMBL" id="KAJ8438368.1"/>
    </source>
</evidence>
<name>A0A9Q1K7R8_9CARY</name>
<keyword evidence="2" id="KW-1185">Reference proteome</keyword>
<reference evidence="1" key="1">
    <citation type="submission" date="2022-04" db="EMBL/GenBank/DDBJ databases">
        <title>Carnegiea gigantea Genome sequencing and assembly v2.</title>
        <authorList>
            <person name="Copetti D."/>
            <person name="Sanderson M.J."/>
            <person name="Burquez A."/>
            <person name="Wojciechowski M.F."/>
        </authorList>
    </citation>
    <scope>NUCLEOTIDE SEQUENCE</scope>
    <source>
        <strain evidence="1">SGP5-SGP5p</strain>
        <tissue evidence="1">Aerial part</tissue>
    </source>
</reference>